<gene>
    <name evidence="1" type="primary">11</name>
    <name evidence="3" type="ORF">T4147_156</name>
    <name evidence="4" type="ORF">T4GT7_156</name>
    <name evidence="1" type="ORF">T4Tp159</name>
    <name evidence="2" type="ORF">T4wild_156</name>
</gene>
<dbReference type="EMBL" id="KJ477684">
    <property type="protein sequence ID" value="AHY83544.1"/>
    <property type="molecule type" value="Genomic_DNA"/>
</dbReference>
<dbReference type="Gene3D" id="3.90.1160.10">
    <property type="entry name" value="Baseplate structural protein gp11, finger domain"/>
    <property type="match status" value="1"/>
</dbReference>
<reference evidence="6 7" key="2">
    <citation type="journal article" date="2015" name="MBio">
        <title>Covalent Modification of Bacteriophage T4 DNA Inhibits CRISPR-Cas9.</title>
        <authorList>
            <person name="Bryson A.L."/>
            <person name="Hwang Y."/>
            <person name="Sherrill-Mix S."/>
            <person name="Wu G.D."/>
            <person name="Lewis J.D."/>
            <person name="Black L."/>
            <person name="Clark T.A."/>
            <person name="Bushman F.D."/>
        </authorList>
    </citation>
    <scope>NUCLEOTIDE SEQUENCE [LARGE SCALE GENOMIC DNA]</scope>
    <source>
        <strain evidence="3">147</strain>
        <strain evidence="4">GT7</strain>
        <strain evidence="2">Wild</strain>
    </source>
</reference>
<dbReference type="InterPro" id="IPR036214">
    <property type="entry name" value="Gp11_sf"/>
</dbReference>
<dbReference type="InterPro" id="IPR015976">
    <property type="entry name" value="Phage_T4_Gp11_C"/>
</dbReference>
<dbReference type="Proteomes" id="UP000001092">
    <property type="component" value="Segment"/>
</dbReference>
<name>A0A023ZVD7_BPT4</name>
<evidence type="ECO:0000313" key="8">
    <source>
        <dbReference type="Proteomes" id="UP000185271"/>
    </source>
</evidence>
<evidence type="ECO:0000313" key="6">
    <source>
        <dbReference type="Proteomes" id="UP000185269"/>
    </source>
</evidence>
<dbReference type="Pfam" id="PF08677">
    <property type="entry name" value="GP11"/>
    <property type="match status" value="1"/>
</dbReference>
<dbReference type="Proteomes" id="UP000185269">
    <property type="component" value="Genome"/>
</dbReference>
<accession>D9IEJ0</accession>
<reference evidence="1 5" key="1">
    <citation type="journal article" date="2010" name="Virol. J.">
        <title>Genomes of the T4-related bacteriophages as windows on microbial genome evolution.</title>
        <authorList>
            <person name="Petrov V.M."/>
            <person name="Ratnayaka S."/>
            <person name="Nolan J.M."/>
            <person name="Miller E.S."/>
            <person name="Karam J.D."/>
        </authorList>
    </citation>
    <scope>NUCLEOTIDE SEQUENCE [LARGE SCALE GENOMIC DNA]</scope>
    <source>
        <strain evidence="5">T4T</strain>
    </source>
</reference>
<evidence type="ECO:0000313" key="7">
    <source>
        <dbReference type="Proteomes" id="UP000185270"/>
    </source>
</evidence>
<dbReference type="Proteomes" id="UP000185270">
    <property type="component" value="Segment"/>
</dbReference>
<organism evidence="2 8">
    <name type="scientific">Enterobacteria phage T4</name>
    <name type="common">Bacteriophage T4</name>
    <dbReference type="NCBI Taxonomy" id="10665"/>
    <lineage>
        <taxon>Viruses</taxon>
        <taxon>Duplodnaviria</taxon>
        <taxon>Heunggongvirae</taxon>
        <taxon>Uroviricota</taxon>
        <taxon>Caudoviricetes</taxon>
        <taxon>Pantevenvirales</taxon>
        <taxon>Straboviridae</taxon>
        <taxon>Tevenvirinae</taxon>
        <taxon>Tequatrovirus</taxon>
    </lineage>
</organism>
<dbReference type="EMBL" id="KJ477685">
    <property type="protein sequence ID" value="AHY83739.1"/>
    <property type="molecule type" value="Genomic_DNA"/>
</dbReference>
<proteinExistence type="predicted"/>
<dbReference type="InterPro" id="IPR043180">
    <property type="entry name" value="Baseplate_struct_Gp11_C"/>
</dbReference>
<dbReference type="Proteomes" id="UP000185271">
    <property type="component" value="Genome"/>
</dbReference>
<dbReference type="GeneID" id="1258638"/>
<evidence type="ECO:0000313" key="4">
    <source>
        <dbReference type="EMBL" id="AHY83930.1"/>
    </source>
</evidence>
<dbReference type="Gene3D" id="2.20.20.20">
    <property type="entry name" value="Baseplate structural protein gp11, C-terminal domain"/>
    <property type="match status" value="1"/>
</dbReference>
<evidence type="ECO:0000313" key="2">
    <source>
        <dbReference type="EMBL" id="AHY83544.1"/>
    </source>
</evidence>
<accession>A0A023ZVD7</accession>
<dbReference type="OrthoDB" id="8112at10239"/>
<dbReference type="InterPro" id="IPR015982">
    <property type="entry name" value="Baseplate_struct_Gp11_N_sf"/>
</dbReference>
<evidence type="ECO:0000313" key="5">
    <source>
        <dbReference type="Proteomes" id="UP000001092"/>
    </source>
</evidence>
<protein>
    <submittedName>
        <fullName evidence="2">Baseplate wedge subunit and tail pin</fullName>
    </submittedName>
</protein>
<dbReference type="RefSeq" id="NP_049769.1">
    <property type="nucleotide sequence ID" value="NC_000866.4"/>
</dbReference>
<evidence type="ECO:0000313" key="3">
    <source>
        <dbReference type="EMBL" id="AHY83739.1"/>
    </source>
</evidence>
<sequence>MSLLNNKAGVISRLADFLGFRPKTGDIDVMNRQSVGSVTISQLAKGFYEPNIESAINDVHNFSIKDVGTIITNKTGVSPEGVSQTDYWAFSGTVTDDSLPPGSPITVLVFGLPVSATTGMTAIEFVAKVRVALQEAIASFTAINSYKDHPTDGSKLEVTYLDNQKHVLSTYSTYGITISQEIISESKPGYGTWNLLGAQTVTLDNQQTPTVFYHFERTA</sequence>
<dbReference type="SUPFAM" id="SSF56558">
    <property type="entry name" value="Baseplate structural protein gp11"/>
    <property type="match status" value="1"/>
</dbReference>
<evidence type="ECO:0000313" key="1">
    <source>
        <dbReference type="EMBL" id="ADJ39876.1"/>
    </source>
</evidence>
<dbReference type="KEGG" id="vg:1258638"/>
<dbReference type="EMBL" id="HM137666">
    <property type="protein sequence ID" value="ADJ39876.1"/>
    <property type="molecule type" value="Genomic_DNA"/>
</dbReference>
<dbReference type="SMR" id="A0A023ZVD7"/>
<organismHost>
    <name type="scientific">Escherichia coli</name>
    <dbReference type="NCBI Taxonomy" id="562"/>
</organismHost>
<dbReference type="EMBL" id="KJ477686">
    <property type="protein sequence ID" value="AHY83930.1"/>
    <property type="molecule type" value="Genomic_DNA"/>
</dbReference>
<dbReference type="InterPro" id="IPR014791">
    <property type="entry name" value="Baseplate_struct_Gp11"/>
</dbReference>
<dbReference type="Gene3D" id="1.10.286.30">
    <property type="entry name" value="Baseplate structural protein GP11, N-terminal domain"/>
    <property type="match status" value="1"/>
</dbReference>